<organism evidence="2 3">
    <name type="scientific">Pseudomonas citronellolis</name>
    <dbReference type="NCBI Taxonomy" id="53408"/>
    <lineage>
        <taxon>Bacteria</taxon>
        <taxon>Pseudomonadati</taxon>
        <taxon>Pseudomonadota</taxon>
        <taxon>Gammaproteobacteria</taxon>
        <taxon>Pseudomonadales</taxon>
        <taxon>Pseudomonadaceae</taxon>
        <taxon>Pseudomonas</taxon>
    </lineage>
</organism>
<gene>
    <name evidence="2" type="ORF">SAMN05216577_12853</name>
</gene>
<reference evidence="2 3" key="1">
    <citation type="submission" date="2016-10" db="EMBL/GenBank/DDBJ databases">
        <authorList>
            <person name="Varghese N."/>
            <person name="Submissions S."/>
        </authorList>
    </citation>
    <scope>NUCLEOTIDE SEQUENCE [LARGE SCALE GENOMIC DNA]</scope>
    <source>
        <strain evidence="2 3">LMG 18378</strain>
    </source>
</reference>
<dbReference type="Proteomes" id="UP000183385">
    <property type="component" value="Unassembled WGS sequence"/>
</dbReference>
<dbReference type="AlphaFoldDB" id="A0AAQ1QYW5"/>
<sequence>MLKCVSIASLTVLLLSGCVTSGQGTDLGCTWAKPIYVSRLDQFTDGTARQIQEHNETGAQRCGWKRTGK</sequence>
<proteinExistence type="predicted"/>
<keyword evidence="1" id="KW-0732">Signal</keyword>
<dbReference type="EMBL" id="FOLS01000028">
    <property type="protein sequence ID" value="SFD52851.1"/>
    <property type="molecule type" value="Genomic_DNA"/>
</dbReference>
<accession>A0AAQ1QYW5</accession>
<evidence type="ECO:0008006" key="4">
    <source>
        <dbReference type="Google" id="ProtNLM"/>
    </source>
</evidence>
<feature type="signal peptide" evidence="1">
    <location>
        <begin position="1"/>
        <end position="21"/>
    </location>
</feature>
<evidence type="ECO:0000313" key="2">
    <source>
        <dbReference type="EMBL" id="SFD52851.1"/>
    </source>
</evidence>
<name>A0AAQ1QYW5_9PSED</name>
<evidence type="ECO:0000313" key="3">
    <source>
        <dbReference type="Proteomes" id="UP000183385"/>
    </source>
</evidence>
<protein>
    <recommendedName>
        <fullName evidence="4">Lipoprotein</fullName>
    </recommendedName>
</protein>
<dbReference type="PROSITE" id="PS51257">
    <property type="entry name" value="PROKAR_LIPOPROTEIN"/>
    <property type="match status" value="1"/>
</dbReference>
<evidence type="ECO:0000256" key="1">
    <source>
        <dbReference type="SAM" id="SignalP"/>
    </source>
</evidence>
<comment type="caution">
    <text evidence="2">The sequence shown here is derived from an EMBL/GenBank/DDBJ whole genome shotgun (WGS) entry which is preliminary data.</text>
</comment>
<keyword evidence="3" id="KW-1185">Reference proteome</keyword>
<feature type="chain" id="PRO_5042863085" description="Lipoprotein" evidence="1">
    <location>
        <begin position="22"/>
        <end position="69"/>
    </location>
</feature>